<protein>
    <submittedName>
        <fullName evidence="1">Uncharacterized protein</fullName>
    </submittedName>
</protein>
<organism evidence="1">
    <name type="scientific">Cronobacter phage CS01</name>
    <dbReference type="NCBI Taxonomy" id="2496544"/>
    <lineage>
        <taxon>Viruses</taxon>
        <taxon>Duplodnaviria</taxon>
        <taxon>Heunggongvirae</taxon>
        <taxon>Uroviricota</taxon>
        <taxon>Caudoviricetes</taxon>
        <taxon>Drexlerviridae</taxon>
        <taxon>Kyungwonvirus</taxon>
        <taxon>Kyungwonvirus CS01</taxon>
    </lineage>
</organism>
<dbReference type="Proteomes" id="UP000279491">
    <property type="component" value="Segment"/>
</dbReference>
<evidence type="ECO:0000313" key="1">
    <source>
        <dbReference type="EMBL" id="AYJ73329.1"/>
    </source>
</evidence>
<accession>A0A3B8E0L0</accession>
<reference evidence="1" key="1">
    <citation type="submission" date="2018-09" db="EMBL/GenBank/DDBJ databases">
        <title>Genome Analysis and Characterisation of Bacteriophage CS01 Active against Cronobacter sakazakii.</title>
        <authorList>
            <person name="Kim G.-H."/>
            <person name="Kim J."/>
            <person name="Yoon S.-S."/>
        </authorList>
    </citation>
    <scope>NUCLEOTIDE SEQUENCE [LARGE SCALE GENOMIC DNA]</scope>
</reference>
<name>A0A3B8E0L0_9CAUD</name>
<proteinExistence type="predicted"/>
<keyword evidence="2" id="KW-1185">Reference proteome</keyword>
<gene>
    <name evidence="1" type="ORF">CS01_041</name>
</gene>
<evidence type="ECO:0000313" key="2">
    <source>
        <dbReference type="Proteomes" id="UP000279491"/>
    </source>
</evidence>
<dbReference type="EMBL" id="MH845412">
    <property type="protein sequence ID" value="AYJ73329.1"/>
    <property type="molecule type" value="Genomic_DNA"/>
</dbReference>
<sequence length="81" mass="8882">MKLMITNNGDYDGMRHLTFPIVMDSTTAHCVNGLVKVTVAEMEKVGYDFQAGHQPGDRPDTTGRDGWIAFVIGLEAEIIGQ</sequence>